<dbReference type="PANTHER" id="PTHR38041:SF1">
    <property type="entry name" value="CHORISMATE MUTASE"/>
    <property type="match status" value="1"/>
</dbReference>
<proteinExistence type="predicted"/>
<dbReference type="InterPro" id="IPR036979">
    <property type="entry name" value="CM_dom_sf"/>
</dbReference>
<organism evidence="4 5">
    <name type="scientific">Pararhodospirillum oryzae</name>
    <dbReference type="NCBI Taxonomy" id="478448"/>
    <lineage>
        <taxon>Bacteria</taxon>
        <taxon>Pseudomonadati</taxon>
        <taxon>Pseudomonadota</taxon>
        <taxon>Alphaproteobacteria</taxon>
        <taxon>Rhodospirillales</taxon>
        <taxon>Rhodospirillaceae</taxon>
        <taxon>Pararhodospirillum</taxon>
    </lineage>
</organism>
<evidence type="ECO:0000256" key="1">
    <source>
        <dbReference type="ARBA" id="ARBA00012404"/>
    </source>
</evidence>
<dbReference type="PANTHER" id="PTHR38041">
    <property type="entry name" value="CHORISMATE MUTASE"/>
    <property type="match status" value="1"/>
</dbReference>
<keyword evidence="5" id="KW-1185">Reference proteome</keyword>
<evidence type="ECO:0000256" key="2">
    <source>
        <dbReference type="ARBA" id="ARBA00023235"/>
    </source>
</evidence>
<gene>
    <name evidence="4" type="ORF">ROR02_14380</name>
</gene>
<dbReference type="InterPro" id="IPR002701">
    <property type="entry name" value="CM_II_prokaryot"/>
</dbReference>
<comment type="caution">
    <text evidence="4">The sequence shown here is derived from an EMBL/GenBank/DDBJ whole genome shotgun (WGS) entry which is preliminary data.</text>
</comment>
<dbReference type="GO" id="GO:0046417">
    <property type="term" value="P:chorismate metabolic process"/>
    <property type="evidence" value="ECO:0007669"/>
    <property type="project" value="InterPro"/>
</dbReference>
<sequence length="114" mass="12923">MSTIPTTDPRRAGMRPCQSMDEVRAEIDRLDALLVPLVVERLGYVAQAAGLKPTRDAVVVPWRIEDVVAKARLHARHAQGDEDTIERIWRALVDISIDWERAHFDRLRLRGTGS</sequence>
<keyword evidence="2" id="KW-0413">Isomerase</keyword>
<dbReference type="GO" id="GO:0009697">
    <property type="term" value="P:salicylic acid biosynthetic process"/>
    <property type="evidence" value="ECO:0007669"/>
    <property type="project" value="TreeGrafter"/>
</dbReference>
<dbReference type="InterPro" id="IPR051331">
    <property type="entry name" value="Chorismate_mutase-related"/>
</dbReference>
<reference evidence="4 5" key="1">
    <citation type="submission" date="2019-07" db="EMBL/GenBank/DDBJ databases">
        <title>Whole genome shotgun sequence of Rhodospirillum oryzae NBRC 107573.</title>
        <authorList>
            <person name="Hosoyama A."/>
            <person name="Uohara A."/>
            <person name="Ohji S."/>
            <person name="Ichikawa N."/>
        </authorList>
    </citation>
    <scope>NUCLEOTIDE SEQUENCE [LARGE SCALE GENOMIC DNA]</scope>
    <source>
        <strain evidence="4 5">NBRC 107573</strain>
    </source>
</reference>
<dbReference type="PROSITE" id="PS51168">
    <property type="entry name" value="CHORISMATE_MUT_2"/>
    <property type="match status" value="1"/>
</dbReference>
<dbReference type="SUPFAM" id="SSF48600">
    <property type="entry name" value="Chorismate mutase II"/>
    <property type="match status" value="1"/>
</dbReference>
<evidence type="ECO:0000259" key="3">
    <source>
        <dbReference type="PROSITE" id="PS51168"/>
    </source>
</evidence>
<feature type="domain" description="Chorismate mutase" evidence="3">
    <location>
        <begin position="14"/>
        <end position="104"/>
    </location>
</feature>
<dbReference type="EC" id="5.4.99.5" evidence="1"/>
<dbReference type="Gene3D" id="1.20.59.10">
    <property type="entry name" value="Chorismate mutase"/>
    <property type="match status" value="1"/>
</dbReference>
<evidence type="ECO:0000313" key="5">
    <source>
        <dbReference type="Proteomes" id="UP000321567"/>
    </source>
</evidence>
<dbReference type="InterPro" id="IPR036263">
    <property type="entry name" value="Chorismate_II_sf"/>
</dbReference>
<dbReference type="GO" id="GO:0004106">
    <property type="term" value="F:chorismate mutase activity"/>
    <property type="evidence" value="ECO:0007669"/>
    <property type="project" value="UniProtKB-EC"/>
</dbReference>
<protein>
    <recommendedName>
        <fullName evidence="1">chorismate mutase</fullName>
        <ecNumber evidence="1">5.4.99.5</ecNumber>
    </recommendedName>
</protein>
<dbReference type="EMBL" id="BJZO01000033">
    <property type="protein sequence ID" value="GEO81307.1"/>
    <property type="molecule type" value="Genomic_DNA"/>
</dbReference>
<evidence type="ECO:0000313" key="4">
    <source>
        <dbReference type="EMBL" id="GEO81307.1"/>
    </source>
</evidence>
<dbReference type="Pfam" id="PF01817">
    <property type="entry name" value="CM_2"/>
    <property type="match status" value="1"/>
</dbReference>
<dbReference type="RefSeq" id="WP_246135445.1">
    <property type="nucleotide sequence ID" value="NZ_BJZO01000033.1"/>
</dbReference>
<dbReference type="SMART" id="SM00830">
    <property type="entry name" value="CM_2"/>
    <property type="match status" value="1"/>
</dbReference>
<dbReference type="Proteomes" id="UP000321567">
    <property type="component" value="Unassembled WGS sequence"/>
</dbReference>
<accession>A0A512H777</accession>
<name>A0A512H777_9PROT</name>
<dbReference type="AlphaFoldDB" id="A0A512H777"/>